<dbReference type="SUPFAM" id="SSF56672">
    <property type="entry name" value="DNA/RNA polymerases"/>
    <property type="match status" value="1"/>
</dbReference>
<dbReference type="GO" id="GO:0006302">
    <property type="term" value="P:double-strand break repair"/>
    <property type="evidence" value="ECO:0007669"/>
    <property type="project" value="TreeGrafter"/>
</dbReference>
<evidence type="ECO:0000256" key="9">
    <source>
        <dbReference type="ARBA" id="ARBA00022801"/>
    </source>
</evidence>
<keyword evidence="6 16" id="KW-0235">DNA replication</keyword>
<evidence type="ECO:0000256" key="4">
    <source>
        <dbReference type="ARBA" id="ARBA00022679"/>
    </source>
</evidence>
<dbReference type="CDD" id="cd09859">
    <property type="entry name" value="PIN_53EXO"/>
    <property type="match status" value="1"/>
</dbReference>
<dbReference type="InterPro" id="IPR036397">
    <property type="entry name" value="RNaseH_sf"/>
</dbReference>
<dbReference type="SMART" id="SM00482">
    <property type="entry name" value="POLAc"/>
    <property type="match status" value="1"/>
</dbReference>
<proteinExistence type="inferred from homology"/>
<keyword evidence="11 16" id="KW-0239">DNA-directed DNA polymerase</keyword>
<evidence type="ECO:0000313" key="21">
    <source>
        <dbReference type="Proteomes" id="UP000318834"/>
    </source>
</evidence>
<dbReference type="PANTHER" id="PTHR10133:SF27">
    <property type="entry name" value="DNA POLYMERASE NU"/>
    <property type="match status" value="1"/>
</dbReference>
<dbReference type="Gene3D" id="1.20.1060.10">
    <property type="entry name" value="Taq DNA Polymerase, Chain T, domain 4"/>
    <property type="match status" value="1"/>
</dbReference>
<feature type="domain" description="5'-3' exonuclease" evidence="18">
    <location>
        <begin position="6"/>
        <end position="264"/>
    </location>
</feature>
<dbReference type="CDD" id="cd06140">
    <property type="entry name" value="DNA_polA_I_Bacillus_like_exo"/>
    <property type="match status" value="1"/>
</dbReference>
<name>A0A537ISB1_9BACT</name>
<sequence>MTAGSRKLVLIDANGLVYRAFFALPYFTTSDGRPTNAVYGFINMLLKILDEEQPGYIAAAFDKAAPTFRHTQFKEYKATRQRMPDDLRPQIQTTKEILEALGIPIFEVAGFEADDVLGTMARRAAAEGFEVLIVTGDLDVLQLIDTNIKVMITSRGISETTVYNREKFLARFGFDPSRLPDYKGLKGDTTDNIPGVPGIGEKTASQLIQQFGTVKDLLERLDPVPAKFKDALHARSEQILQSKHLATIVTDVPVQLEWEKLRRRPADRDRLQALFADLEFKSLVERVGVVEAQPEGQYRRAADAAELATAAGEAEEFGLYLARGEGHPLTARLTGIAVCAIPGRALYLPLADDRFPDALGPLVEGPAVKVSGDVKADLLVLRRGGLQPRGFDVDVGIASYLMNPGRRTHTLGTAAWEYLGWRLRMDEEQEARQGLGLNRDEVAEACEAADVLRRLRSVLVDRMRDKQVYELFTEIEMPLVAVLATMEEAGVAVDVPYLRTLAEEMERRLEELTSEIYRLAGMEFNISSPKQLGFVLFEKLQLPPVKKTKTGYSTDAEVLEYLAPHHEIVANIVAHRELTKLKTTYVDVLPAVVNARTGRLHTTFNQTVAATGRVITTDPNLQNIPIRTEEGRKIRRAIIAAPDRVLLGADYSQIDLRVLAHITDDPGLLDAFARDDDIHAVTASEVFGVPRAEVTPDLRRRAKTIVFGVAYGMSEFGLAAQLGIGKAEAKAYIDRYYERYPRVRQYMLDIVEQARRTGFVTTLLNRRRYIPEVHTRNRPIREAAERTAINTPIQGSSADIIKKAMIDLARDVLPRFPNALMTLQVHDELLFEVSRAAVGDLAAEVRRVMAQAFPLKVPLRVDTHAGPNWRDMEPLA</sequence>
<evidence type="ECO:0000259" key="18">
    <source>
        <dbReference type="SMART" id="SM00475"/>
    </source>
</evidence>
<dbReference type="PROSITE" id="PS00447">
    <property type="entry name" value="DNA_POLYMERASE_A"/>
    <property type="match status" value="1"/>
</dbReference>
<dbReference type="InterPro" id="IPR001098">
    <property type="entry name" value="DNA-dir_DNA_pol_A_palm_dom"/>
</dbReference>
<evidence type="ECO:0000256" key="13">
    <source>
        <dbReference type="ARBA" id="ARBA00023204"/>
    </source>
</evidence>
<dbReference type="SUPFAM" id="SSF47807">
    <property type="entry name" value="5' to 3' exonuclease, C-terminal subdomain"/>
    <property type="match status" value="1"/>
</dbReference>
<organism evidence="20 21">
    <name type="scientific">Candidatus Segetimicrobium genomatis</name>
    <dbReference type="NCBI Taxonomy" id="2569760"/>
    <lineage>
        <taxon>Bacteria</taxon>
        <taxon>Bacillati</taxon>
        <taxon>Candidatus Sysuimicrobiota</taxon>
        <taxon>Candidatus Sysuimicrobiia</taxon>
        <taxon>Candidatus Sysuimicrobiales</taxon>
        <taxon>Candidatus Segetimicrobiaceae</taxon>
        <taxon>Candidatus Segetimicrobium</taxon>
    </lineage>
</organism>
<evidence type="ECO:0000256" key="5">
    <source>
        <dbReference type="ARBA" id="ARBA00022695"/>
    </source>
</evidence>
<dbReference type="GO" id="GO:0003887">
    <property type="term" value="F:DNA-directed DNA polymerase activity"/>
    <property type="evidence" value="ECO:0007669"/>
    <property type="project" value="UniProtKB-UniRule"/>
</dbReference>
<dbReference type="InterPro" id="IPR002298">
    <property type="entry name" value="DNA_polymerase_A"/>
</dbReference>
<dbReference type="NCBIfam" id="TIGR00593">
    <property type="entry name" value="pola"/>
    <property type="match status" value="1"/>
</dbReference>
<dbReference type="Gene3D" id="3.30.70.370">
    <property type="match status" value="1"/>
</dbReference>
<evidence type="ECO:0000256" key="1">
    <source>
        <dbReference type="ARBA" id="ARBA00007705"/>
    </source>
</evidence>
<dbReference type="Gene3D" id="1.10.150.20">
    <property type="entry name" value="5' to 3' exonuclease, C-terminal subdomain"/>
    <property type="match status" value="2"/>
</dbReference>
<dbReference type="InterPro" id="IPR043502">
    <property type="entry name" value="DNA/RNA_pol_sf"/>
</dbReference>
<dbReference type="InterPro" id="IPR019760">
    <property type="entry name" value="DNA-dir_DNA_pol_A_CS"/>
</dbReference>
<comment type="catalytic activity">
    <reaction evidence="14 16">
        <text>DNA(n) + a 2'-deoxyribonucleoside 5'-triphosphate = DNA(n+1) + diphosphate</text>
        <dbReference type="Rhea" id="RHEA:22508"/>
        <dbReference type="Rhea" id="RHEA-COMP:17339"/>
        <dbReference type="Rhea" id="RHEA-COMP:17340"/>
        <dbReference type="ChEBI" id="CHEBI:33019"/>
        <dbReference type="ChEBI" id="CHEBI:61560"/>
        <dbReference type="ChEBI" id="CHEBI:173112"/>
        <dbReference type="EC" id="2.7.7.7"/>
    </reaction>
</comment>
<dbReference type="NCBIfam" id="NF004397">
    <property type="entry name" value="PRK05755.1"/>
    <property type="match status" value="1"/>
</dbReference>
<dbReference type="Gene3D" id="3.40.50.1010">
    <property type="entry name" value="5'-nuclease"/>
    <property type="match status" value="1"/>
</dbReference>
<dbReference type="GO" id="GO:0008409">
    <property type="term" value="F:5'-3' exonuclease activity"/>
    <property type="evidence" value="ECO:0007669"/>
    <property type="project" value="UniProtKB-UniRule"/>
</dbReference>
<dbReference type="InterPro" id="IPR036279">
    <property type="entry name" value="5-3_exonuclease_C_sf"/>
</dbReference>
<keyword evidence="10 16" id="KW-0269">Exonuclease</keyword>
<evidence type="ECO:0000256" key="14">
    <source>
        <dbReference type="ARBA" id="ARBA00049244"/>
    </source>
</evidence>
<feature type="coiled-coil region" evidence="17">
    <location>
        <begin position="495"/>
        <end position="522"/>
    </location>
</feature>
<dbReference type="PANTHER" id="PTHR10133">
    <property type="entry name" value="DNA POLYMERASE I"/>
    <property type="match status" value="1"/>
</dbReference>
<keyword evidence="12 16" id="KW-0238">DNA-binding</keyword>
<evidence type="ECO:0000313" key="20">
    <source>
        <dbReference type="EMBL" id="TMI73556.1"/>
    </source>
</evidence>
<keyword evidence="17" id="KW-0175">Coiled coil</keyword>
<dbReference type="CDD" id="cd08637">
    <property type="entry name" value="DNA_pol_A_pol_I_C"/>
    <property type="match status" value="1"/>
</dbReference>
<dbReference type="GO" id="GO:0006261">
    <property type="term" value="P:DNA-templated DNA replication"/>
    <property type="evidence" value="ECO:0007669"/>
    <property type="project" value="UniProtKB-UniRule"/>
</dbReference>
<evidence type="ECO:0000256" key="2">
    <source>
        <dbReference type="ARBA" id="ARBA00012417"/>
    </source>
</evidence>
<dbReference type="Pfam" id="PF01367">
    <property type="entry name" value="5_3_exonuc"/>
    <property type="match status" value="1"/>
</dbReference>
<dbReference type="InterPro" id="IPR008918">
    <property type="entry name" value="HhH2"/>
</dbReference>
<gene>
    <name evidence="16 20" type="primary">polA</name>
    <name evidence="20" type="ORF">E6H05_09645</name>
</gene>
<keyword evidence="4 16" id="KW-0808">Transferase</keyword>
<dbReference type="Gene3D" id="3.30.420.10">
    <property type="entry name" value="Ribonuclease H-like superfamily/Ribonuclease H"/>
    <property type="match status" value="1"/>
</dbReference>
<dbReference type="SUPFAM" id="SSF53098">
    <property type="entry name" value="Ribonuclease H-like"/>
    <property type="match status" value="1"/>
</dbReference>
<evidence type="ECO:0000256" key="3">
    <source>
        <dbReference type="ARBA" id="ARBA00020311"/>
    </source>
</evidence>
<dbReference type="InterPro" id="IPR029060">
    <property type="entry name" value="PIN-like_dom_sf"/>
</dbReference>
<dbReference type="PRINTS" id="PR00868">
    <property type="entry name" value="DNAPOLI"/>
</dbReference>
<evidence type="ECO:0000256" key="8">
    <source>
        <dbReference type="ARBA" id="ARBA00022763"/>
    </source>
</evidence>
<dbReference type="FunFam" id="1.20.1060.10:FF:000001">
    <property type="entry name" value="DNA polymerase I"/>
    <property type="match status" value="1"/>
</dbReference>
<dbReference type="InterPro" id="IPR012337">
    <property type="entry name" value="RNaseH-like_sf"/>
</dbReference>
<dbReference type="InterPro" id="IPR020045">
    <property type="entry name" value="DNA_polI_H3TH"/>
</dbReference>
<dbReference type="EMBL" id="VBAP01000070">
    <property type="protein sequence ID" value="TMI73556.1"/>
    <property type="molecule type" value="Genomic_DNA"/>
</dbReference>
<evidence type="ECO:0000256" key="11">
    <source>
        <dbReference type="ARBA" id="ARBA00022932"/>
    </source>
</evidence>
<dbReference type="CDD" id="cd09898">
    <property type="entry name" value="H3TH_53EXO"/>
    <property type="match status" value="1"/>
</dbReference>
<dbReference type="Pfam" id="PF00476">
    <property type="entry name" value="DNA_pol_A"/>
    <property type="match status" value="1"/>
</dbReference>
<dbReference type="Proteomes" id="UP000318834">
    <property type="component" value="Unassembled WGS sequence"/>
</dbReference>
<dbReference type="InterPro" id="IPR020046">
    <property type="entry name" value="5-3_exonucl_a-hlix_arch_N"/>
</dbReference>
<dbReference type="EC" id="2.7.7.7" evidence="2 15"/>
<dbReference type="FunFam" id="1.10.150.20:FF:000002">
    <property type="entry name" value="DNA polymerase I"/>
    <property type="match status" value="1"/>
</dbReference>
<evidence type="ECO:0000256" key="17">
    <source>
        <dbReference type="SAM" id="Coils"/>
    </source>
</evidence>
<keyword evidence="5 16" id="KW-0548">Nucleotidyltransferase</keyword>
<keyword evidence="9 16" id="KW-0378">Hydrolase</keyword>
<keyword evidence="13 16" id="KW-0234">DNA repair</keyword>
<evidence type="ECO:0000256" key="15">
    <source>
        <dbReference type="NCBIfam" id="TIGR00593"/>
    </source>
</evidence>
<comment type="caution">
    <text evidence="20">The sequence shown here is derived from an EMBL/GenBank/DDBJ whole genome shotgun (WGS) entry which is preliminary data.</text>
</comment>
<dbReference type="InterPro" id="IPR002421">
    <property type="entry name" value="5-3_exonuclease"/>
</dbReference>
<evidence type="ECO:0000256" key="16">
    <source>
        <dbReference type="RuleBase" id="RU004460"/>
    </source>
</evidence>
<evidence type="ECO:0000256" key="6">
    <source>
        <dbReference type="ARBA" id="ARBA00022705"/>
    </source>
</evidence>
<evidence type="ECO:0000256" key="12">
    <source>
        <dbReference type="ARBA" id="ARBA00023125"/>
    </source>
</evidence>
<protein>
    <recommendedName>
        <fullName evidence="3 15">DNA polymerase I</fullName>
        <ecNumber evidence="2 15">2.7.7.7</ecNumber>
    </recommendedName>
</protein>
<dbReference type="SMART" id="SM00279">
    <property type="entry name" value="HhH2"/>
    <property type="match status" value="1"/>
</dbReference>
<keyword evidence="7" id="KW-0540">Nuclease</keyword>
<evidence type="ECO:0000256" key="7">
    <source>
        <dbReference type="ARBA" id="ARBA00022722"/>
    </source>
</evidence>
<dbReference type="AlphaFoldDB" id="A0A537ISB1"/>
<dbReference type="InterPro" id="IPR018320">
    <property type="entry name" value="DNA_polymerase_1"/>
</dbReference>
<evidence type="ECO:0000259" key="19">
    <source>
        <dbReference type="SMART" id="SM00482"/>
    </source>
</evidence>
<dbReference type="FunFam" id="3.40.50.1010:FF:000001">
    <property type="entry name" value="DNA polymerase I"/>
    <property type="match status" value="1"/>
</dbReference>
<feature type="domain" description="DNA-directed DNA polymerase family A palm" evidence="19">
    <location>
        <begin position="631"/>
        <end position="837"/>
    </location>
</feature>
<keyword evidence="8 16" id="KW-0227">DNA damage</keyword>
<dbReference type="SUPFAM" id="SSF88723">
    <property type="entry name" value="PIN domain-like"/>
    <property type="match status" value="1"/>
</dbReference>
<reference evidence="20 21" key="1">
    <citation type="journal article" date="2019" name="Nat. Microbiol.">
        <title>Mediterranean grassland soil C-N compound turnover is dependent on rainfall and depth, and is mediated by genomically divergent microorganisms.</title>
        <authorList>
            <person name="Diamond S."/>
            <person name="Andeer P.F."/>
            <person name="Li Z."/>
            <person name="Crits-Christoph A."/>
            <person name="Burstein D."/>
            <person name="Anantharaman K."/>
            <person name="Lane K.R."/>
            <person name="Thomas B.C."/>
            <person name="Pan C."/>
            <person name="Northen T.R."/>
            <person name="Banfield J.F."/>
        </authorList>
    </citation>
    <scope>NUCLEOTIDE SEQUENCE [LARGE SCALE GENOMIC DNA]</scope>
    <source>
        <strain evidence="20">NP_8</strain>
    </source>
</reference>
<accession>A0A537ISB1</accession>
<dbReference type="Pfam" id="PF02739">
    <property type="entry name" value="5_3_exonuc_N"/>
    <property type="match status" value="1"/>
</dbReference>
<dbReference type="FunFam" id="1.10.150.20:FF:000003">
    <property type="entry name" value="DNA polymerase I"/>
    <property type="match status" value="1"/>
</dbReference>
<comment type="similarity">
    <text evidence="1 16">Belongs to the DNA polymerase type-A family.</text>
</comment>
<comment type="function">
    <text evidence="16">In addition to polymerase activity, this DNA polymerase exhibits 5'-3' exonuclease activity.</text>
</comment>
<dbReference type="SMART" id="SM00475">
    <property type="entry name" value="53EXOc"/>
    <property type="match status" value="1"/>
</dbReference>
<dbReference type="GO" id="GO:0003677">
    <property type="term" value="F:DNA binding"/>
    <property type="evidence" value="ECO:0007669"/>
    <property type="project" value="UniProtKB-UniRule"/>
</dbReference>
<evidence type="ECO:0000256" key="10">
    <source>
        <dbReference type="ARBA" id="ARBA00022839"/>
    </source>
</evidence>